<dbReference type="PROSITE" id="PS50850">
    <property type="entry name" value="MFS"/>
    <property type="match status" value="1"/>
</dbReference>
<keyword evidence="2 5" id="KW-0812">Transmembrane</keyword>
<organism evidence="7 8">
    <name type="scientific">Oceanicoccus sagamiensis</name>
    <dbReference type="NCBI Taxonomy" id="716816"/>
    <lineage>
        <taxon>Bacteria</taxon>
        <taxon>Pseudomonadati</taxon>
        <taxon>Pseudomonadota</taxon>
        <taxon>Gammaproteobacteria</taxon>
        <taxon>Cellvibrionales</taxon>
        <taxon>Spongiibacteraceae</taxon>
        <taxon>Oceanicoccus</taxon>
    </lineage>
</organism>
<dbReference type="Proteomes" id="UP000193450">
    <property type="component" value="Chromosome"/>
</dbReference>
<dbReference type="GO" id="GO:0016020">
    <property type="term" value="C:membrane"/>
    <property type="evidence" value="ECO:0007669"/>
    <property type="project" value="UniProtKB-SubCell"/>
</dbReference>
<feature type="transmembrane region" description="Helical" evidence="5">
    <location>
        <begin position="21"/>
        <end position="43"/>
    </location>
</feature>
<dbReference type="InterPro" id="IPR020846">
    <property type="entry name" value="MFS_dom"/>
</dbReference>
<accession>A0A1X9NGL5</accession>
<dbReference type="PANTHER" id="PTHR23524">
    <property type="entry name" value="TRANSPORTER, PUTATIVE (AFU_ORTHOLOGUE AFUA_8G04850)-RELATED"/>
    <property type="match status" value="1"/>
</dbReference>
<keyword evidence="8" id="KW-1185">Reference proteome</keyword>
<dbReference type="Gene3D" id="1.20.1250.20">
    <property type="entry name" value="MFS general substrate transporter like domains"/>
    <property type="match status" value="1"/>
</dbReference>
<evidence type="ECO:0000256" key="5">
    <source>
        <dbReference type="SAM" id="Phobius"/>
    </source>
</evidence>
<dbReference type="SUPFAM" id="SSF103473">
    <property type="entry name" value="MFS general substrate transporter"/>
    <property type="match status" value="1"/>
</dbReference>
<dbReference type="PROSITE" id="PS00216">
    <property type="entry name" value="SUGAR_TRANSPORT_1"/>
    <property type="match status" value="1"/>
</dbReference>
<feature type="transmembrane region" description="Helical" evidence="5">
    <location>
        <begin position="314"/>
        <end position="334"/>
    </location>
</feature>
<dbReference type="AlphaFoldDB" id="A0A1X9NGL5"/>
<feature type="transmembrane region" description="Helical" evidence="5">
    <location>
        <begin position="92"/>
        <end position="111"/>
    </location>
</feature>
<feature type="transmembrane region" description="Helical" evidence="5">
    <location>
        <begin position="375"/>
        <end position="395"/>
    </location>
</feature>
<gene>
    <name evidence="7" type="ORF">BST96_19905</name>
</gene>
<evidence type="ECO:0000313" key="7">
    <source>
        <dbReference type="EMBL" id="ARN76164.1"/>
    </source>
</evidence>
<feature type="transmembrane region" description="Helical" evidence="5">
    <location>
        <begin position="407"/>
        <end position="426"/>
    </location>
</feature>
<sequence>MSQSTAKTFLTISLASGFSRLNAAGVLIAAFFCIPLMSFTNFIQPYLFTEVFNIPRGEQGALTGSLAAMHEFIIICMMGFLGALSDNIGRRIIILAGLFIIALGYWLYPLADSRPEIFLFRAIIGLGAAAIAAMQTVLLADIPNEKSRGKFLGLASVLTGVGMALLALQAGKLPNFFQGTFGVSAAEAGQYILWSISGLIVCVMVLLFFMIKPGRVAEDTEREAILVRFKKGLAAASNNPRIALSYFVAFASRGDLVIVGTYMTLWVVISSETAGLSSGDGLKRAGLMVAAVQGTALFWAAIMGFLCDRFNRHFMVCIAFALATAAYFTMGTMSDPFDNSIFIACVFLGIGEISTVIAGMALIGQEAPLENRGAVMGVFSLSGGLGILLATFFGGRLFDAVGPTTPFTMMAVVNCLVLLCAVWVYVKTPRADQV</sequence>
<dbReference type="OrthoDB" id="9764259at2"/>
<dbReference type="KEGG" id="osg:BST96_19905"/>
<feature type="transmembrane region" description="Helical" evidence="5">
    <location>
        <begin position="243"/>
        <end position="265"/>
    </location>
</feature>
<proteinExistence type="predicted"/>
<evidence type="ECO:0000256" key="2">
    <source>
        <dbReference type="ARBA" id="ARBA00022692"/>
    </source>
</evidence>
<feature type="transmembrane region" description="Helical" evidence="5">
    <location>
        <begin position="151"/>
        <end position="171"/>
    </location>
</feature>
<dbReference type="PANTHER" id="PTHR23524:SF1">
    <property type="entry name" value="MRH DOMAIN-CONTAINING PROTEIN-RELATED"/>
    <property type="match status" value="1"/>
</dbReference>
<evidence type="ECO:0000256" key="1">
    <source>
        <dbReference type="ARBA" id="ARBA00004141"/>
    </source>
</evidence>
<evidence type="ECO:0000256" key="4">
    <source>
        <dbReference type="ARBA" id="ARBA00023136"/>
    </source>
</evidence>
<comment type="subcellular location">
    <subcellularLocation>
        <location evidence="1">Membrane</location>
        <topology evidence="1">Multi-pass membrane protein</topology>
    </subcellularLocation>
</comment>
<dbReference type="Pfam" id="PF07690">
    <property type="entry name" value="MFS_1"/>
    <property type="match status" value="1"/>
</dbReference>
<feature type="domain" description="Major facilitator superfamily (MFS) profile" evidence="6">
    <location>
        <begin position="8"/>
        <end position="429"/>
    </location>
</feature>
<dbReference type="InterPro" id="IPR011701">
    <property type="entry name" value="MFS"/>
</dbReference>
<dbReference type="EMBL" id="CP019343">
    <property type="protein sequence ID" value="ARN76164.1"/>
    <property type="molecule type" value="Genomic_DNA"/>
</dbReference>
<keyword evidence="3 5" id="KW-1133">Transmembrane helix</keyword>
<protein>
    <recommendedName>
        <fullName evidence="6">Major facilitator superfamily (MFS) profile domain-containing protein</fullName>
    </recommendedName>
</protein>
<dbReference type="STRING" id="716816.BST96_19905"/>
<name>A0A1X9NGL5_9GAMM</name>
<evidence type="ECO:0000256" key="3">
    <source>
        <dbReference type="ARBA" id="ARBA00022989"/>
    </source>
</evidence>
<evidence type="ECO:0000259" key="6">
    <source>
        <dbReference type="PROSITE" id="PS50850"/>
    </source>
</evidence>
<dbReference type="RefSeq" id="WP_085760365.1">
    <property type="nucleotide sequence ID" value="NZ_CP019343.1"/>
</dbReference>
<dbReference type="InterPro" id="IPR005829">
    <property type="entry name" value="Sugar_transporter_CS"/>
</dbReference>
<feature type="transmembrane region" description="Helical" evidence="5">
    <location>
        <begin position="285"/>
        <end position="307"/>
    </location>
</feature>
<reference evidence="7 8" key="1">
    <citation type="submission" date="2016-11" db="EMBL/GenBank/DDBJ databases">
        <title>Trade-off between light-utilization and light-protection in marine flavobacteria.</title>
        <authorList>
            <person name="Kumagai Y."/>
        </authorList>
    </citation>
    <scope>NUCLEOTIDE SEQUENCE [LARGE SCALE GENOMIC DNA]</scope>
    <source>
        <strain evidence="7 8">NBRC 107125</strain>
    </source>
</reference>
<evidence type="ECO:0000313" key="8">
    <source>
        <dbReference type="Proteomes" id="UP000193450"/>
    </source>
</evidence>
<keyword evidence="4 5" id="KW-0472">Membrane</keyword>
<dbReference type="GO" id="GO:0022857">
    <property type="term" value="F:transmembrane transporter activity"/>
    <property type="evidence" value="ECO:0007669"/>
    <property type="project" value="InterPro"/>
</dbReference>
<dbReference type="InterPro" id="IPR036259">
    <property type="entry name" value="MFS_trans_sf"/>
</dbReference>
<feature type="transmembrane region" description="Helical" evidence="5">
    <location>
        <begin position="63"/>
        <end position="85"/>
    </location>
</feature>
<feature type="transmembrane region" description="Helical" evidence="5">
    <location>
        <begin position="117"/>
        <end position="139"/>
    </location>
</feature>
<feature type="transmembrane region" description="Helical" evidence="5">
    <location>
        <begin position="191"/>
        <end position="211"/>
    </location>
</feature>
<feature type="transmembrane region" description="Helical" evidence="5">
    <location>
        <begin position="340"/>
        <end position="363"/>
    </location>
</feature>